<proteinExistence type="predicted"/>
<dbReference type="AlphaFoldDB" id="A0A0A9TS71"/>
<sequence length="47" mass="5509">MHIYTQQRLHIVIYYPFILVSENKKVKAKIYHHTPPGSYLVTGSHIS</sequence>
<dbReference type="EMBL" id="GBRH01281574">
    <property type="protein sequence ID" value="JAD16321.1"/>
    <property type="molecule type" value="Transcribed_RNA"/>
</dbReference>
<evidence type="ECO:0000313" key="1">
    <source>
        <dbReference type="EMBL" id="JAD16321.1"/>
    </source>
</evidence>
<reference evidence="1" key="1">
    <citation type="submission" date="2014-09" db="EMBL/GenBank/DDBJ databases">
        <authorList>
            <person name="Magalhaes I.L.F."/>
            <person name="Oliveira U."/>
            <person name="Santos F.R."/>
            <person name="Vidigal T.H.D.A."/>
            <person name="Brescovit A.D."/>
            <person name="Santos A.J."/>
        </authorList>
    </citation>
    <scope>NUCLEOTIDE SEQUENCE</scope>
    <source>
        <tissue evidence="1">Shoot tissue taken approximately 20 cm above the soil surface</tissue>
    </source>
</reference>
<protein>
    <submittedName>
        <fullName evidence="1">Uncharacterized protein</fullName>
    </submittedName>
</protein>
<organism evidence="1">
    <name type="scientific">Arundo donax</name>
    <name type="common">Giant reed</name>
    <name type="synonym">Donax arundinaceus</name>
    <dbReference type="NCBI Taxonomy" id="35708"/>
    <lineage>
        <taxon>Eukaryota</taxon>
        <taxon>Viridiplantae</taxon>
        <taxon>Streptophyta</taxon>
        <taxon>Embryophyta</taxon>
        <taxon>Tracheophyta</taxon>
        <taxon>Spermatophyta</taxon>
        <taxon>Magnoliopsida</taxon>
        <taxon>Liliopsida</taxon>
        <taxon>Poales</taxon>
        <taxon>Poaceae</taxon>
        <taxon>PACMAD clade</taxon>
        <taxon>Arundinoideae</taxon>
        <taxon>Arundineae</taxon>
        <taxon>Arundo</taxon>
    </lineage>
</organism>
<reference evidence="1" key="2">
    <citation type="journal article" date="2015" name="Data Brief">
        <title>Shoot transcriptome of the giant reed, Arundo donax.</title>
        <authorList>
            <person name="Barrero R.A."/>
            <person name="Guerrero F.D."/>
            <person name="Moolhuijzen P."/>
            <person name="Goolsby J.A."/>
            <person name="Tidwell J."/>
            <person name="Bellgard S.E."/>
            <person name="Bellgard M.I."/>
        </authorList>
    </citation>
    <scope>NUCLEOTIDE SEQUENCE</scope>
    <source>
        <tissue evidence="1">Shoot tissue taken approximately 20 cm above the soil surface</tissue>
    </source>
</reference>
<name>A0A0A9TS71_ARUDO</name>
<accession>A0A0A9TS71</accession>